<dbReference type="InterPro" id="IPR036188">
    <property type="entry name" value="FAD/NAD-bd_sf"/>
</dbReference>
<proteinExistence type="predicted"/>
<dbReference type="Gene3D" id="3.50.50.60">
    <property type="entry name" value="FAD/NAD(P)-binding domain"/>
    <property type="match status" value="2"/>
</dbReference>
<evidence type="ECO:0000313" key="3">
    <source>
        <dbReference type="EMBL" id="KPQ12563.1"/>
    </source>
</evidence>
<reference evidence="3 5" key="1">
    <citation type="submission" date="2015-09" db="EMBL/GenBank/DDBJ databases">
        <title>Identification and resolution of microdiversity through metagenomic sequencing of parallel consortia.</title>
        <authorList>
            <person name="Nelson W.C."/>
            <person name="Romine M.F."/>
            <person name="Lindemann S.R."/>
        </authorList>
    </citation>
    <scope>NUCLEOTIDE SEQUENCE [LARGE SCALE GENOMIC DNA]</scope>
    <source>
        <strain evidence="3">HL-109</strain>
    </source>
</reference>
<comment type="caution">
    <text evidence="3">The sequence shown here is derived from an EMBL/GenBank/DDBJ whole genome shotgun (WGS) entry which is preliminary data.</text>
</comment>
<evidence type="ECO:0000259" key="2">
    <source>
        <dbReference type="Pfam" id="PF01266"/>
    </source>
</evidence>
<dbReference type="PATRIC" id="fig|1653334.4.peg.1814"/>
<dbReference type="InterPro" id="IPR006076">
    <property type="entry name" value="FAD-dep_OxRdtase"/>
</dbReference>
<evidence type="ECO:0000313" key="4">
    <source>
        <dbReference type="EMBL" id="SCC82762.1"/>
    </source>
</evidence>
<dbReference type="EMBL" id="LJSX01000001">
    <property type="protein sequence ID" value="KPQ12563.1"/>
    <property type="molecule type" value="Genomic_DNA"/>
</dbReference>
<dbReference type="Pfam" id="PF01266">
    <property type="entry name" value="DAO"/>
    <property type="match status" value="1"/>
</dbReference>
<dbReference type="Proteomes" id="UP000050497">
    <property type="component" value="Unassembled WGS sequence"/>
</dbReference>
<dbReference type="GO" id="GO:0005737">
    <property type="term" value="C:cytoplasm"/>
    <property type="evidence" value="ECO:0007669"/>
    <property type="project" value="TreeGrafter"/>
</dbReference>
<gene>
    <name evidence="3" type="primary">dadA</name>
    <name evidence="4" type="ORF">GA0071312_3772</name>
    <name evidence="3" type="ORF">HLUCCO17_00280</name>
</gene>
<dbReference type="PANTHER" id="PTHR13847">
    <property type="entry name" value="SARCOSINE DEHYDROGENASE-RELATED"/>
    <property type="match status" value="1"/>
</dbReference>
<dbReference type="Gene3D" id="3.30.9.10">
    <property type="entry name" value="D-Amino Acid Oxidase, subunit A, domain 2"/>
    <property type="match status" value="1"/>
</dbReference>
<dbReference type="Proteomes" id="UP000182800">
    <property type="component" value="Unassembled WGS sequence"/>
</dbReference>
<feature type="domain" description="FAD dependent oxidoreductase" evidence="2">
    <location>
        <begin position="10"/>
        <end position="397"/>
    </location>
</feature>
<sequence length="419" mass="44643">MAQAGREEKHVVVIGAGIVGVSTGIWLRRAGIPVTLIDRAPPGQGTSYGNAGVLAACSMAPVTAPGLIGKAPRMLMNPDFPLFLRWSYLPRLAPWLMRYLSHANDSDTQRIARGLTPIVTDSLEQHHALADGTPAAALVQDSDYCFAYADRAAFEADSYTWRIREEAGFRPVVREGAQLREYEPSLGRDIGCLVSVSDHGFVRDPGGYVARLANVFAGMGGTIVAASAENFDLSGGRIRAVETDAGRFACSDCVIATGVWSKPLMKKLGLNVPLESERGYHIVFENAQNGPHLPIMVASGKFVATPMQGGLRCAGIVEFGGLEAGPSQSPLALLRRQVRRAFPDLEATGEAEWLGHRPAPADSLPLIGEVGGTRVYTAFGHHHIGLTGGPKTGRLLAGMLTGTPSNIDPAPYAPDRFRA</sequence>
<dbReference type="GO" id="GO:0016491">
    <property type="term" value="F:oxidoreductase activity"/>
    <property type="evidence" value="ECO:0007669"/>
    <property type="project" value="UniProtKB-KW"/>
</dbReference>
<dbReference type="OrthoDB" id="9805337at2"/>
<dbReference type="PANTHER" id="PTHR13847:SF289">
    <property type="entry name" value="GLYCINE OXIDASE"/>
    <property type="match status" value="1"/>
</dbReference>
<dbReference type="RefSeq" id="WP_074446534.1">
    <property type="nucleotide sequence ID" value="NZ_FMBM01000003.1"/>
</dbReference>
<dbReference type="STRING" id="1653334.GA0071312_3772"/>
<dbReference type="SUPFAM" id="SSF54373">
    <property type="entry name" value="FAD-linked reductases, C-terminal domain"/>
    <property type="match status" value="1"/>
</dbReference>
<name>A0A0P8ABC9_9HYPH</name>
<reference evidence="4 6" key="2">
    <citation type="submission" date="2016-08" db="EMBL/GenBank/DDBJ databases">
        <authorList>
            <person name="Varghese N."/>
            <person name="Submissions Spin"/>
        </authorList>
    </citation>
    <scope>NUCLEOTIDE SEQUENCE [LARGE SCALE GENOMIC DNA]</scope>
    <source>
        <strain evidence="4 6">HL-109</strain>
    </source>
</reference>
<evidence type="ECO:0000256" key="1">
    <source>
        <dbReference type="ARBA" id="ARBA00023002"/>
    </source>
</evidence>
<organism evidence="3 5">
    <name type="scientific">Saliniramus fredricksonii</name>
    <dbReference type="NCBI Taxonomy" id="1653334"/>
    <lineage>
        <taxon>Bacteria</taxon>
        <taxon>Pseudomonadati</taxon>
        <taxon>Pseudomonadota</taxon>
        <taxon>Alphaproteobacteria</taxon>
        <taxon>Hyphomicrobiales</taxon>
        <taxon>Salinarimonadaceae</taxon>
        <taxon>Saliniramus</taxon>
    </lineage>
</organism>
<keyword evidence="6" id="KW-1185">Reference proteome</keyword>
<dbReference type="EC" id="1.4.99.6" evidence="3"/>
<protein>
    <submittedName>
        <fullName evidence="3">D-amino-acid dehydrogenase</fullName>
        <ecNumber evidence="3">1.4.99.6</ecNumber>
    </submittedName>
</protein>
<dbReference type="EMBL" id="FMBM01000003">
    <property type="protein sequence ID" value="SCC82762.1"/>
    <property type="molecule type" value="Genomic_DNA"/>
</dbReference>
<keyword evidence="1 3" id="KW-0560">Oxidoreductase</keyword>
<accession>A0A0P8ABC9</accession>
<dbReference type="SUPFAM" id="SSF51905">
    <property type="entry name" value="FAD/NAD(P)-binding domain"/>
    <property type="match status" value="1"/>
</dbReference>
<evidence type="ECO:0000313" key="5">
    <source>
        <dbReference type="Proteomes" id="UP000050497"/>
    </source>
</evidence>
<evidence type="ECO:0000313" key="6">
    <source>
        <dbReference type="Proteomes" id="UP000182800"/>
    </source>
</evidence>
<dbReference type="AlphaFoldDB" id="A0A0P8ABC9"/>